<evidence type="ECO:0000256" key="6">
    <source>
        <dbReference type="ARBA" id="ARBA00023136"/>
    </source>
</evidence>
<protein>
    <submittedName>
        <fullName evidence="10">Thiol reductant ABC exporter subunit CydC</fullName>
    </submittedName>
</protein>
<feature type="transmembrane region" description="Helical" evidence="7">
    <location>
        <begin position="35"/>
        <end position="53"/>
    </location>
</feature>
<reference evidence="10 11" key="1">
    <citation type="submission" date="2019-02" db="EMBL/GenBank/DDBJ databases">
        <title>WGS of Pseudoxanthomonas species novum from clinical isolates.</title>
        <authorList>
            <person name="Bernier A.-M."/>
            <person name="Bernard K."/>
            <person name="Vachon A."/>
        </authorList>
    </citation>
    <scope>NUCLEOTIDE SEQUENCE [LARGE SCALE GENOMIC DNA]</scope>
    <source>
        <strain evidence="10 11">NML140781</strain>
    </source>
</reference>
<dbReference type="PANTHER" id="PTHR24221:SF654">
    <property type="entry name" value="ATP-BINDING CASSETTE SUB-FAMILY B MEMBER 6"/>
    <property type="match status" value="1"/>
</dbReference>
<dbReference type="InterPro" id="IPR027417">
    <property type="entry name" value="P-loop_NTPase"/>
</dbReference>
<dbReference type="Pfam" id="PF00664">
    <property type="entry name" value="ABC_membrane"/>
    <property type="match status" value="1"/>
</dbReference>
<dbReference type="GO" id="GO:0005524">
    <property type="term" value="F:ATP binding"/>
    <property type="evidence" value="ECO:0007669"/>
    <property type="project" value="UniProtKB-KW"/>
</dbReference>
<organism evidence="10 11">
    <name type="scientific">Pseudoxanthomonas winnipegensis</name>
    <dbReference type="NCBI Taxonomy" id="2480810"/>
    <lineage>
        <taxon>Bacteria</taxon>
        <taxon>Pseudomonadati</taxon>
        <taxon>Pseudomonadota</taxon>
        <taxon>Gammaproteobacteria</taxon>
        <taxon>Lysobacterales</taxon>
        <taxon>Lysobacteraceae</taxon>
        <taxon>Pseudoxanthomonas</taxon>
    </lineage>
</organism>
<proteinExistence type="predicted"/>
<dbReference type="GO" id="GO:0140359">
    <property type="term" value="F:ABC-type transporter activity"/>
    <property type="evidence" value="ECO:0007669"/>
    <property type="project" value="InterPro"/>
</dbReference>
<evidence type="ECO:0000256" key="2">
    <source>
        <dbReference type="ARBA" id="ARBA00022692"/>
    </source>
</evidence>
<dbReference type="PROSITE" id="PS50893">
    <property type="entry name" value="ABC_TRANSPORTER_2"/>
    <property type="match status" value="1"/>
</dbReference>
<feature type="transmembrane region" description="Helical" evidence="7">
    <location>
        <begin position="236"/>
        <end position="260"/>
    </location>
</feature>
<sequence>MNALLARHRRGVALTLALMTLTALAGTALLGLAGHFLTAASLAGVGALGFNLFGPSAGIRGLTFIRILSRYFEKLIGHDVTLRIGADLRTGFFRRALPLAPLQLGHLRTGELLGQLVGDIERVEGGLVRALGPLVALGTLMVLACVIMACALPLAGLVLLLACLLLGLGLPWLTARGAQAQEQARAQARAALRAEVLDGLDGATDLAALHASATWAARIDARSTHFERLERQRKRVLALGTLVHGAISAVTLVLVLGLLLQAVGTGALGSPAAAGLFFMTVALLEASAGAALAWRERHAAATAAQRLEATLAPAPQVADPEALQAVPATGVLELDQVAFRWPGAAAPVLRQVQLRIAPGTRVAIGGDSGAGKSSLLALLLRLVDPTEGTLRYGGQELRGFALADWHRHIAWLPQEAPVFAGSLRENLQLGAPEADEARLWQALVQVRLDDLVRALPGQLDGWVGEHGRTLSAGQARRLALARALLRDAPILLLDEPTEGLDVDTAQALLADVAQASAGRTVIVITHDALPAGWADAHWQLIDGRLAPRAQP</sequence>
<dbReference type="InterPro" id="IPR017871">
    <property type="entry name" value="ABC_transporter-like_CS"/>
</dbReference>
<dbReference type="NCBIfam" id="TIGR02868">
    <property type="entry name" value="CydC"/>
    <property type="match status" value="1"/>
</dbReference>
<dbReference type="AlphaFoldDB" id="A0A4Q8LKM4"/>
<dbReference type="PANTHER" id="PTHR24221">
    <property type="entry name" value="ATP-BINDING CASSETTE SUB-FAMILY B"/>
    <property type="match status" value="1"/>
</dbReference>
<dbReference type="InterPro" id="IPR039421">
    <property type="entry name" value="Type_1_exporter"/>
</dbReference>
<dbReference type="InterPro" id="IPR036640">
    <property type="entry name" value="ABC1_TM_sf"/>
</dbReference>
<feature type="transmembrane region" description="Helical" evidence="7">
    <location>
        <begin position="155"/>
        <end position="175"/>
    </location>
</feature>
<dbReference type="SUPFAM" id="SSF90123">
    <property type="entry name" value="ABC transporter transmembrane region"/>
    <property type="match status" value="1"/>
</dbReference>
<dbReference type="GO" id="GO:0005886">
    <property type="term" value="C:plasma membrane"/>
    <property type="evidence" value="ECO:0007669"/>
    <property type="project" value="UniProtKB-SubCell"/>
</dbReference>
<dbReference type="Gene3D" id="1.20.1560.10">
    <property type="entry name" value="ABC transporter type 1, transmembrane domain"/>
    <property type="match status" value="1"/>
</dbReference>
<dbReference type="PROSITE" id="PS00211">
    <property type="entry name" value="ABC_TRANSPORTER_1"/>
    <property type="match status" value="1"/>
</dbReference>
<accession>A0A4Q8LKM4</accession>
<dbReference type="GO" id="GO:0034775">
    <property type="term" value="P:glutathione transmembrane transport"/>
    <property type="evidence" value="ECO:0007669"/>
    <property type="project" value="InterPro"/>
</dbReference>
<comment type="caution">
    <text evidence="10">The sequence shown here is derived from an EMBL/GenBank/DDBJ whole genome shotgun (WGS) entry which is preliminary data.</text>
</comment>
<dbReference type="GO" id="GO:0045454">
    <property type="term" value="P:cell redox homeostasis"/>
    <property type="evidence" value="ECO:0007669"/>
    <property type="project" value="InterPro"/>
</dbReference>
<evidence type="ECO:0000256" key="3">
    <source>
        <dbReference type="ARBA" id="ARBA00022741"/>
    </source>
</evidence>
<name>A0A4Q8LKM4_9GAMM</name>
<keyword evidence="5 7" id="KW-1133">Transmembrane helix</keyword>
<evidence type="ECO:0000313" key="10">
    <source>
        <dbReference type="EMBL" id="TAA30479.1"/>
    </source>
</evidence>
<dbReference type="InterPro" id="IPR014223">
    <property type="entry name" value="ABC_CydC/D"/>
</dbReference>
<dbReference type="Proteomes" id="UP000292087">
    <property type="component" value="Unassembled WGS sequence"/>
</dbReference>
<feature type="domain" description="ABC transporter" evidence="8">
    <location>
        <begin position="332"/>
        <end position="551"/>
    </location>
</feature>
<feature type="transmembrane region" description="Helical" evidence="7">
    <location>
        <begin position="272"/>
        <end position="294"/>
    </location>
</feature>
<dbReference type="PROSITE" id="PS50929">
    <property type="entry name" value="ABC_TM1F"/>
    <property type="match status" value="1"/>
</dbReference>
<dbReference type="InterPro" id="IPR011527">
    <property type="entry name" value="ABC1_TM_dom"/>
</dbReference>
<dbReference type="SMART" id="SM00382">
    <property type="entry name" value="AAA"/>
    <property type="match status" value="1"/>
</dbReference>
<comment type="subcellular location">
    <subcellularLocation>
        <location evidence="1">Cell membrane</location>
        <topology evidence="1">Multi-pass membrane protein</topology>
    </subcellularLocation>
</comment>
<keyword evidence="3" id="KW-0547">Nucleotide-binding</keyword>
<evidence type="ECO:0000313" key="11">
    <source>
        <dbReference type="Proteomes" id="UP000292087"/>
    </source>
</evidence>
<dbReference type="InterPro" id="IPR003439">
    <property type="entry name" value="ABC_transporter-like_ATP-bd"/>
</dbReference>
<feature type="domain" description="ABC transmembrane type-1" evidence="9">
    <location>
        <begin position="13"/>
        <end position="284"/>
    </location>
</feature>
<dbReference type="Pfam" id="PF00005">
    <property type="entry name" value="ABC_tran"/>
    <property type="match status" value="1"/>
</dbReference>
<feature type="transmembrane region" description="Helical" evidence="7">
    <location>
        <begin position="130"/>
        <end position="149"/>
    </location>
</feature>
<dbReference type="Gene3D" id="3.40.50.300">
    <property type="entry name" value="P-loop containing nucleotide triphosphate hydrolases"/>
    <property type="match status" value="1"/>
</dbReference>
<keyword evidence="4" id="KW-0067">ATP-binding</keyword>
<dbReference type="EMBL" id="SHMF01000007">
    <property type="protein sequence ID" value="TAA30479.1"/>
    <property type="molecule type" value="Genomic_DNA"/>
</dbReference>
<evidence type="ECO:0000256" key="1">
    <source>
        <dbReference type="ARBA" id="ARBA00004651"/>
    </source>
</evidence>
<evidence type="ECO:0000259" key="8">
    <source>
        <dbReference type="PROSITE" id="PS50893"/>
    </source>
</evidence>
<keyword evidence="2 7" id="KW-0812">Transmembrane</keyword>
<dbReference type="GO" id="GO:0016887">
    <property type="term" value="F:ATP hydrolysis activity"/>
    <property type="evidence" value="ECO:0007669"/>
    <property type="project" value="InterPro"/>
</dbReference>
<dbReference type="SUPFAM" id="SSF52540">
    <property type="entry name" value="P-loop containing nucleoside triphosphate hydrolases"/>
    <property type="match status" value="1"/>
</dbReference>
<dbReference type="InterPro" id="IPR003593">
    <property type="entry name" value="AAA+_ATPase"/>
</dbReference>
<evidence type="ECO:0000256" key="4">
    <source>
        <dbReference type="ARBA" id="ARBA00022840"/>
    </source>
</evidence>
<evidence type="ECO:0000256" key="5">
    <source>
        <dbReference type="ARBA" id="ARBA00022989"/>
    </source>
</evidence>
<gene>
    <name evidence="10" type="primary">cydC</name>
    <name evidence="10" type="ORF">EA656_18860</name>
</gene>
<evidence type="ECO:0000256" key="7">
    <source>
        <dbReference type="SAM" id="Phobius"/>
    </source>
</evidence>
<evidence type="ECO:0000259" key="9">
    <source>
        <dbReference type="PROSITE" id="PS50929"/>
    </source>
</evidence>
<dbReference type="RefSeq" id="WP_130524988.1">
    <property type="nucleotide sequence ID" value="NZ_SHMF01000007.1"/>
</dbReference>
<dbReference type="GO" id="GO:0034040">
    <property type="term" value="F:ATPase-coupled lipid transmembrane transporter activity"/>
    <property type="evidence" value="ECO:0007669"/>
    <property type="project" value="TreeGrafter"/>
</dbReference>
<keyword evidence="6 7" id="KW-0472">Membrane</keyword>